<reference evidence="7" key="2">
    <citation type="submission" date="2020-04" db="EMBL/GenBank/DDBJ databases">
        <authorList>
            <consortium name="NCBI Genome Project"/>
        </authorList>
    </citation>
    <scope>NUCLEOTIDE SEQUENCE</scope>
    <source>
        <strain evidence="7">CBS 781.70</strain>
    </source>
</reference>
<feature type="compositionally biased region" description="Low complexity" evidence="1">
    <location>
        <begin position="60"/>
        <end position="110"/>
    </location>
</feature>
<reference evidence="5 7" key="1">
    <citation type="submission" date="2020-01" db="EMBL/GenBank/DDBJ databases">
        <authorList>
            <consortium name="DOE Joint Genome Institute"/>
            <person name="Haridas S."/>
            <person name="Albert R."/>
            <person name="Binder M."/>
            <person name="Bloem J."/>
            <person name="Labutti K."/>
            <person name="Salamov A."/>
            <person name="Andreopoulos B."/>
            <person name="Baker S.E."/>
            <person name="Barry K."/>
            <person name="Bills G."/>
            <person name="Bluhm B.H."/>
            <person name="Cannon C."/>
            <person name="Castanera R."/>
            <person name="Culley D.E."/>
            <person name="Daum C."/>
            <person name="Ezra D."/>
            <person name="Gonzalez J.B."/>
            <person name="Henrissat B."/>
            <person name="Kuo A."/>
            <person name="Liang C."/>
            <person name="Lipzen A."/>
            <person name="Lutzoni F."/>
            <person name="Magnuson J."/>
            <person name="Mondo S."/>
            <person name="Nolan M."/>
            <person name="Ohm R."/>
            <person name="Pangilinan J."/>
            <person name="Park H.-J."/>
            <person name="Ramirez L."/>
            <person name="Alfaro M."/>
            <person name="Sun H."/>
            <person name="Tritt A."/>
            <person name="Yoshinaga Y."/>
            <person name="Zwiers L.-H."/>
            <person name="Turgeon B.G."/>
            <person name="Goodwin S.B."/>
            <person name="Spatafora J.W."/>
            <person name="Crous P.W."/>
            <person name="Grigoriev I.V."/>
        </authorList>
    </citation>
    <scope>NUCLEOTIDE SEQUENCE</scope>
    <source>
        <strain evidence="5 7">CBS 781.70</strain>
    </source>
</reference>
<protein>
    <recommendedName>
        <fullName evidence="4">DUF7137 domain-containing protein</fullName>
    </recommendedName>
</protein>
<organism evidence="5">
    <name type="scientific">Eremomyces bilateralis CBS 781.70</name>
    <dbReference type="NCBI Taxonomy" id="1392243"/>
    <lineage>
        <taxon>Eukaryota</taxon>
        <taxon>Fungi</taxon>
        <taxon>Dikarya</taxon>
        <taxon>Ascomycota</taxon>
        <taxon>Pezizomycotina</taxon>
        <taxon>Dothideomycetes</taxon>
        <taxon>Dothideomycetes incertae sedis</taxon>
        <taxon>Eremomycetales</taxon>
        <taxon>Eremomycetaceae</taxon>
        <taxon>Eremomyces</taxon>
    </lineage>
</organism>
<feature type="domain" description="DUF7137" evidence="4">
    <location>
        <begin position="119"/>
        <end position="253"/>
    </location>
</feature>
<feature type="compositionally biased region" description="Polar residues" evidence="1">
    <location>
        <begin position="46"/>
        <end position="59"/>
    </location>
</feature>
<feature type="region of interest" description="Disordered" evidence="1">
    <location>
        <begin position="42"/>
        <end position="127"/>
    </location>
</feature>
<dbReference type="Pfam" id="PF23585">
    <property type="entry name" value="DUF7137"/>
    <property type="match status" value="1"/>
</dbReference>
<keyword evidence="2" id="KW-0812">Transmembrane</keyword>
<dbReference type="OrthoDB" id="2435509at2759"/>
<evidence type="ECO:0000259" key="4">
    <source>
        <dbReference type="Pfam" id="PF23585"/>
    </source>
</evidence>
<feature type="signal peptide" evidence="3">
    <location>
        <begin position="1"/>
        <end position="19"/>
    </location>
</feature>
<name>A0A6G1GA45_9PEZI</name>
<keyword evidence="2" id="KW-0472">Membrane</keyword>
<evidence type="ECO:0000313" key="6">
    <source>
        <dbReference type="Proteomes" id="UP000504638"/>
    </source>
</evidence>
<keyword evidence="3" id="KW-0732">Signal</keyword>
<dbReference type="AlphaFoldDB" id="A0A6G1GA45"/>
<evidence type="ECO:0000256" key="3">
    <source>
        <dbReference type="SAM" id="SignalP"/>
    </source>
</evidence>
<dbReference type="Proteomes" id="UP000504638">
    <property type="component" value="Unplaced"/>
</dbReference>
<feature type="chain" id="PRO_5044631944" description="DUF7137 domain-containing protein" evidence="3">
    <location>
        <begin position="20"/>
        <end position="293"/>
    </location>
</feature>
<evidence type="ECO:0000313" key="5">
    <source>
        <dbReference type="EMBL" id="KAF1814816.1"/>
    </source>
</evidence>
<evidence type="ECO:0000256" key="2">
    <source>
        <dbReference type="SAM" id="Phobius"/>
    </source>
</evidence>
<reference evidence="7" key="3">
    <citation type="submission" date="2025-04" db="UniProtKB">
        <authorList>
            <consortium name="RefSeq"/>
        </authorList>
    </citation>
    <scope>IDENTIFICATION</scope>
    <source>
        <strain evidence="7">CBS 781.70</strain>
    </source>
</reference>
<gene>
    <name evidence="5 7" type="ORF">P152DRAFT_455856</name>
</gene>
<keyword evidence="6" id="KW-1185">Reference proteome</keyword>
<dbReference type="EMBL" id="ML975152">
    <property type="protein sequence ID" value="KAF1814816.1"/>
    <property type="molecule type" value="Genomic_DNA"/>
</dbReference>
<evidence type="ECO:0000256" key="1">
    <source>
        <dbReference type="SAM" id="MobiDB-lite"/>
    </source>
</evidence>
<dbReference type="InterPro" id="IPR055561">
    <property type="entry name" value="DUF7137"/>
</dbReference>
<dbReference type="GeneID" id="54419447"/>
<dbReference type="PANTHER" id="PTHR42028">
    <property type="entry name" value="CHROMOSOME 1, WHOLE GENOME SHOTGUN SEQUENCE"/>
    <property type="match status" value="1"/>
</dbReference>
<feature type="transmembrane region" description="Helical" evidence="2">
    <location>
        <begin position="271"/>
        <end position="292"/>
    </location>
</feature>
<keyword evidence="2" id="KW-1133">Transmembrane helix</keyword>
<evidence type="ECO:0000313" key="7">
    <source>
        <dbReference type="RefSeq" id="XP_033536447.1"/>
    </source>
</evidence>
<dbReference type="PANTHER" id="PTHR42028:SF1">
    <property type="entry name" value="YALI0E30657P"/>
    <property type="match status" value="1"/>
</dbReference>
<accession>A0A6G1GA45</accession>
<proteinExistence type="predicted"/>
<dbReference type="RefSeq" id="XP_033536447.1">
    <property type="nucleotide sequence ID" value="XM_033678877.1"/>
</dbReference>
<sequence>MRTTQLLVALVSVSSIASAWPWPNKAIEAHVKRGVENLIYGRQDESTSQTRSASDAQETTSPSASGSAAASKSAPDSKTASITSSPSGSSRPSGSASDSGSASKTDSDASQTTEYDPRLPAGGIEMVKPGRFDGQQYYKIGEYVTFKWNYTSLSATPTAIDVLASCSLNQATYTLTSNMTTGPTGEVVWDTKQYENTGTQELITEKYTLIIYDAASAITAIPKPGYLGLFSSFTFGMYQKQDYKDLDEFQCATCLNSGALTAMERQTLTTMLTVAFVTMLSFTFFATGRFGIF</sequence>